<keyword evidence="4" id="KW-0812">Transmembrane</keyword>
<evidence type="ECO:0000256" key="2">
    <source>
        <dbReference type="ARBA" id="ARBA00022695"/>
    </source>
</evidence>
<accession>Q7TDZ9</accession>
<organism evidence="6">
    <name type="scientific">Oyster mushroom isometric virus II</name>
    <dbReference type="NCBI Taxonomy" id="235347"/>
    <lineage>
        <taxon>Viruses</taxon>
        <taxon>Riboviria</taxon>
        <taxon>dsRNA viruses</taxon>
    </lineage>
</organism>
<dbReference type="GO" id="GO:0003968">
    <property type="term" value="F:RNA-directed RNA polymerase activity"/>
    <property type="evidence" value="ECO:0007669"/>
    <property type="project" value="UniProtKB-KW"/>
</dbReference>
<keyword evidence="4" id="KW-1133">Transmembrane helix</keyword>
<keyword evidence="1" id="KW-0808">Transferase</keyword>
<evidence type="ECO:0000256" key="4">
    <source>
        <dbReference type="SAM" id="Phobius"/>
    </source>
</evidence>
<evidence type="ECO:0000259" key="5">
    <source>
        <dbReference type="Pfam" id="PF00680"/>
    </source>
</evidence>
<feature type="domain" description="RNA-directed RNA polymerase C-terminal" evidence="5">
    <location>
        <begin position="254"/>
        <end position="530"/>
    </location>
</feature>
<sequence>MLNIQILGSFKSAAKAIVGHLTTPLRVETYNNIVDHALRRFLTPAETDEVINGYRRSVWSEDSLMNDINKLNSEEHSVPKDEHYWNAISHVQKMFTPEVPLQPVHFTDLRKYPWQLSTSVGAPYATSKSWQNYVRESLMATRTATRPLNSLNPTTAIYLLKPTKVNLSILRCSRSNDETKPLQRIVLHHKKTDPLKIYDIRMTKHNLYSEAFFHARKNIHYAKLGLRETDSGHDFRYWNTAFARQHIVEKKPGILAQPKVRLVFGAPFTLLTAELIFIWPLQTHLLLMQDFSPMLWGYETILGGWYRLRGHLSGKIDTDKLVATLDWSGFDRYARHTVIKDIHTKVMRPCFDFTNGYHPTHRYPISTDVDADEQPVSTRLENLWNWMTDAVLTVPLLMPDGTMIRFTHSGIYSGYMQTQILDSLYNMVMIFTMVSRLGFDLDKVVIKVQGDDSIFMLLCCFILIANWFLTMFKHYALYYFGAVLSDKKSEIRDSLEHAEVLKYRNRNGIPYRDPIALLAQLRHPERSDTLQALMARAIGIAYANCGSDPRVYQICEDIYLYLANKGFTPDAKGLPSGLRFIQTHLPGGDETIDISRFPTYYETVLPAHEH</sequence>
<dbReference type="InterPro" id="IPR043502">
    <property type="entry name" value="DNA/RNA_pol_sf"/>
</dbReference>
<evidence type="ECO:0000256" key="3">
    <source>
        <dbReference type="ARBA" id="ARBA00022953"/>
    </source>
</evidence>
<proteinExistence type="predicted"/>
<protein>
    <submittedName>
        <fullName evidence="6">RNA-dependent RNA polymerase</fullName>
    </submittedName>
</protein>
<evidence type="ECO:0000313" key="6">
    <source>
        <dbReference type="EMBL" id="AAP74192.1"/>
    </source>
</evidence>
<dbReference type="EMBL" id="AY308801">
    <property type="protein sequence ID" value="AAP74192.1"/>
    <property type="molecule type" value="Genomic_RNA"/>
</dbReference>
<reference evidence="6" key="1">
    <citation type="submission" date="2003-05" db="EMBL/GenBank/DDBJ databases">
        <title>A novel dsRNA mycovirus, oyster mushroom isometric virus II in Pleurotus ostreatus.</title>
        <authorList>
            <person name="Lee J.S."/>
            <person name="Yu H.J."/>
            <person name="Lee H.-S."/>
        </authorList>
    </citation>
    <scope>NUCLEOTIDE SEQUENCE</scope>
</reference>
<dbReference type="GO" id="GO:0003723">
    <property type="term" value="F:RNA binding"/>
    <property type="evidence" value="ECO:0007669"/>
    <property type="project" value="InterPro"/>
</dbReference>
<keyword evidence="4" id="KW-0472">Membrane</keyword>
<keyword evidence="6" id="KW-0696">RNA-directed RNA polymerase</keyword>
<name>Q7TDZ9_9VIRU</name>
<feature type="transmembrane region" description="Helical" evidence="4">
    <location>
        <begin position="453"/>
        <end position="472"/>
    </location>
</feature>
<dbReference type="SUPFAM" id="SSF56672">
    <property type="entry name" value="DNA/RNA polymerases"/>
    <property type="match status" value="1"/>
</dbReference>
<dbReference type="Pfam" id="PF00680">
    <property type="entry name" value="RdRP_1"/>
    <property type="match status" value="1"/>
</dbReference>
<dbReference type="InterPro" id="IPR001205">
    <property type="entry name" value="RNA-dir_pol_C"/>
</dbReference>
<evidence type="ECO:0000256" key="1">
    <source>
        <dbReference type="ARBA" id="ARBA00022679"/>
    </source>
</evidence>
<keyword evidence="3" id="KW-0693">Viral RNA replication</keyword>
<keyword evidence="2" id="KW-0548">Nucleotidyltransferase</keyword>
<dbReference type="InterPro" id="IPR043128">
    <property type="entry name" value="Rev_trsase/Diguanyl_cyclase"/>
</dbReference>
<dbReference type="Gene3D" id="3.30.70.270">
    <property type="match status" value="1"/>
</dbReference>
<dbReference type="GO" id="GO:0006351">
    <property type="term" value="P:DNA-templated transcription"/>
    <property type="evidence" value="ECO:0007669"/>
    <property type="project" value="InterPro"/>
</dbReference>